<dbReference type="EMBL" id="CM009290">
    <property type="protein sequence ID" value="PNT54691.1"/>
    <property type="molecule type" value="Genomic_DNA"/>
</dbReference>
<name>B9MUT0_POPTR</name>
<evidence type="ECO:0000256" key="1">
    <source>
        <dbReference type="SAM" id="Coils"/>
    </source>
</evidence>
<dbReference type="AlphaFoldDB" id="B9MUT0"/>
<organism evidence="2 3">
    <name type="scientific">Populus trichocarpa</name>
    <name type="common">Western balsam poplar</name>
    <name type="synonym">Populus balsamifera subsp. trichocarpa</name>
    <dbReference type="NCBI Taxonomy" id="3694"/>
    <lineage>
        <taxon>Eukaryota</taxon>
        <taxon>Viridiplantae</taxon>
        <taxon>Streptophyta</taxon>
        <taxon>Embryophyta</taxon>
        <taxon>Tracheophyta</taxon>
        <taxon>Spermatophyta</taxon>
        <taxon>Magnoliopsida</taxon>
        <taxon>eudicotyledons</taxon>
        <taxon>Gunneridae</taxon>
        <taxon>Pentapetalae</taxon>
        <taxon>rosids</taxon>
        <taxon>fabids</taxon>
        <taxon>Malpighiales</taxon>
        <taxon>Salicaceae</taxon>
        <taxon>Saliceae</taxon>
        <taxon>Populus</taxon>
    </lineage>
</organism>
<feature type="coiled-coil region" evidence="1">
    <location>
        <begin position="20"/>
        <end position="57"/>
    </location>
</feature>
<keyword evidence="3" id="KW-1185">Reference proteome</keyword>
<protein>
    <submittedName>
        <fullName evidence="2">Uncharacterized protein</fullName>
    </submittedName>
</protein>
<dbReference type="HOGENOM" id="CLU_1780601_0_0_1"/>
<evidence type="ECO:0000313" key="2">
    <source>
        <dbReference type="EMBL" id="PNT54691.1"/>
    </source>
</evidence>
<accession>B9MUT0</accession>
<dbReference type="Proteomes" id="UP000006729">
    <property type="component" value="Chromosome 1"/>
</dbReference>
<reference evidence="2 3" key="1">
    <citation type="journal article" date="2006" name="Science">
        <title>The genome of black cottonwood, Populus trichocarpa (Torr. &amp; Gray).</title>
        <authorList>
            <person name="Tuskan G.A."/>
            <person name="Difazio S."/>
            <person name="Jansson S."/>
            <person name="Bohlmann J."/>
            <person name="Grigoriev I."/>
            <person name="Hellsten U."/>
            <person name="Putnam N."/>
            <person name="Ralph S."/>
            <person name="Rombauts S."/>
            <person name="Salamov A."/>
            <person name="Schein J."/>
            <person name="Sterck L."/>
            <person name="Aerts A."/>
            <person name="Bhalerao R.R."/>
            <person name="Bhalerao R.P."/>
            <person name="Blaudez D."/>
            <person name="Boerjan W."/>
            <person name="Brun A."/>
            <person name="Brunner A."/>
            <person name="Busov V."/>
            <person name="Campbell M."/>
            <person name="Carlson J."/>
            <person name="Chalot M."/>
            <person name="Chapman J."/>
            <person name="Chen G.L."/>
            <person name="Cooper D."/>
            <person name="Coutinho P.M."/>
            <person name="Couturier J."/>
            <person name="Covert S."/>
            <person name="Cronk Q."/>
            <person name="Cunningham R."/>
            <person name="Davis J."/>
            <person name="Degroeve S."/>
            <person name="Dejardin A."/>
            <person name="Depamphilis C."/>
            <person name="Detter J."/>
            <person name="Dirks B."/>
            <person name="Dubchak I."/>
            <person name="Duplessis S."/>
            <person name="Ehlting J."/>
            <person name="Ellis B."/>
            <person name="Gendler K."/>
            <person name="Goodstein D."/>
            <person name="Gribskov M."/>
            <person name="Grimwood J."/>
            <person name="Groover A."/>
            <person name="Gunter L."/>
            <person name="Hamberger B."/>
            <person name="Heinze B."/>
            <person name="Helariutta Y."/>
            <person name="Henrissat B."/>
            <person name="Holligan D."/>
            <person name="Holt R."/>
            <person name="Huang W."/>
            <person name="Islam-Faridi N."/>
            <person name="Jones S."/>
            <person name="Jones-Rhoades M."/>
            <person name="Jorgensen R."/>
            <person name="Joshi C."/>
            <person name="Kangasjarvi J."/>
            <person name="Karlsson J."/>
            <person name="Kelleher C."/>
            <person name="Kirkpatrick R."/>
            <person name="Kirst M."/>
            <person name="Kohler A."/>
            <person name="Kalluri U."/>
            <person name="Larimer F."/>
            <person name="Leebens-Mack J."/>
            <person name="Leple J.C."/>
            <person name="Locascio P."/>
            <person name="Lou Y."/>
            <person name="Lucas S."/>
            <person name="Martin F."/>
            <person name="Montanini B."/>
            <person name="Napoli C."/>
            <person name="Nelson D.R."/>
            <person name="Nelson C."/>
            <person name="Nieminen K."/>
            <person name="Nilsson O."/>
            <person name="Pereda V."/>
            <person name="Peter G."/>
            <person name="Philippe R."/>
            <person name="Pilate G."/>
            <person name="Poliakov A."/>
            <person name="Razumovskaya J."/>
            <person name="Richardson P."/>
            <person name="Rinaldi C."/>
            <person name="Ritland K."/>
            <person name="Rouze P."/>
            <person name="Ryaboy D."/>
            <person name="Schmutz J."/>
            <person name="Schrader J."/>
            <person name="Segerman B."/>
            <person name="Shin H."/>
            <person name="Siddiqui A."/>
            <person name="Sterky F."/>
            <person name="Terry A."/>
            <person name="Tsai C.J."/>
            <person name="Uberbacher E."/>
            <person name="Unneberg P."/>
            <person name="Vahala J."/>
            <person name="Wall K."/>
            <person name="Wessler S."/>
            <person name="Yang G."/>
            <person name="Yin T."/>
            <person name="Douglas C."/>
            <person name="Marra M."/>
            <person name="Sandberg G."/>
            <person name="Van de Peer Y."/>
            <person name="Rokhsar D."/>
        </authorList>
    </citation>
    <scope>NUCLEOTIDE SEQUENCE [LARGE SCALE GENOMIC DNA]</scope>
    <source>
        <strain evidence="3">cv. Nisqually</strain>
    </source>
</reference>
<evidence type="ECO:0000313" key="3">
    <source>
        <dbReference type="Proteomes" id="UP000006729"/>
    </source>
</evidence>
<gene>
    <name evidence="2" type="ORF">POPTR_001G153600</name>
</gene>
<sequence>MKQYHADRKEREIKGQTYILSSIEKKLGEMNNRIDFLEKEIAELRESRKAMKELGATMEEAHNSSPRMETLQNSSQEFYTEYGESVFLTETIRDKIFLSMSNLYFLNLYRGMQVDFNESFPIGQILDFKDIFPARVAAAKDEIYFAQEQGMNM</sequence>
<dbReference type="InParanoid" id="B9MUT0"/>
<keyword evidence="1" id="KW-0175">Coiled coil</keyword>
<proteinExistence type="predicted"/>